<comment type="caution">
    <text evidence="3">The sequence shown here is derived from an EMBL/GenBank/DDBJ whole genome shotgun (WGS) entry which is preliminary data.</text>
</comment>
<name>A0ABR8C4J8_9CYAN</name>
<evidence type="ECO:0008006" key="5">
    <source>
        <dbReference type="Google" id="ProtNLM"/>
    </source>
</evidence>
<dbReference type="RefSeq" id="WP_190575579.1">
    <property type="nucleotide sequence ID" value="NZ_CAWPQU010000001.1"/>
</dbReference>
<feature type="transmembrane region" description="Helical" evidence="2">
    <location>
        <begin position="6"/>
        <end position="28"/>
    </location>
</feature>
<evidence type="ECO:0000256" key="2">
    <source>
        <dbReference type="SAM" id="Phobius"/>
    </source>
</evidence>
<sequence length="119" mass="13400">MIRLSLYLFLWIASMAIAIFATQNIHLVNLRFFTLESIKLPLGLVLIFCAGLGATCINLWQISVGFELPTVPKFSVFSAGNNPVKRQTVAQPSTFKKDISRSNNSIKDDFDDDWDDDWG</sequence>
<feature type="compositionally biased region" description="Acidic residues" evidence="1">
    <location>
        <begin position="109"/>
        <end position="119"/>
    </location>
</feature>
<keyword evidence="2" id="KW-0472">Membrane</keyword>
<reference evidence="3 4" key="1">
    <citation type="journal article" date="2020" name="ISME J.">
        <title>Comparative genomics reveals insights into cyanobacterial evolution and habitat adaptation.</title>
        <authorList>
            <person name="Chen M.Y."/>
            <person name="Teng W.K."/>
            <person name="Zhao L."/>
            <person name="Hu C.X."/>
            <person name="Zhou Y.K."/>
            <person name="Han B.P."/>
            <person name="Song L.R."/>
            <person name="Shu W.S."/>
        </authorList>
    </citation>
    <scope>NUCLEOTIDE SEQUENCE [LARGE SCALE GENOMIC DNA]</scope>
    <source>
        <strain evidence="3 4">FACHB-1050</strain>
    </source>
</reference>
<organism evidence="3 4">
    <name type="scientific">Phormidium tenue FACHB-1050</name>
    <dbReference type="NCBI Taxonomy" id="2692857"/>
    <lineage>
        <taxon>Bacteria</taxon>
        <taxon>Bacillati</taxon>
        <taxon>Cyanobacteriota</taxon>
        <taxon>Cyanophyceae</taxon>
        <taxon>Oscillatoriophycideae</taxon>
        <taxon>Oscillatoriales</taxon>
        <taxon>Oscillatoriaceae</taxon>
        <taxon>Phormidium</taxon>
    </lineage>
</organism>
<keyword evidence="4" id="KW-1185">Reference proteome</keyword>
<evidence type="ECO:0000256" key="1">
    <source>
        <dbReference type="SAM" id="MobiDB-lite"/>
    </source>
</evidence>
<protein>
    <recommendedName>
        <fullName evidence="5">Lipopolysaccharide assembly protein A domain-containing protein</fullName>
    </recommendedName>
</protein>
<evidence type="ECO:0000313" key="4">
    <source>
        <dbReference type="Proteomes" id="UP000618445"/>
    </source>
</evidence>
<proteinExistence type="predicted"/>
<keyword evidence="2" id="KW-0812">Transmembrane</keyword>
<accession>A0ABR8C4J8</accession>
<gene>
    <name evidence="3" type="ORF">H6G05_01260</name>
</gene>
<keyword evidence="2" id="KW-1133">Transmembrane helix</keyword>
<feature type="transmembrane region" description="Helical" evidence="2">
    <location>
        <begin position="40"/>
        <end position="60"/>
    </location>
</feature>
<dbReference type="EMBL" id="JACJQY010000001">
    <property type="protein sequence ID" value="MBD2315476.1"/>
    <property type="molecule type" value="Genomic_DNA"/>
</dbReference>
<evidence type="ECO:0000313" key="3">
    <source>
        <dbReference type="EMBL" id="MBD2315476.1"/>
    </source>
</evidence>
<dbReference type="Proteomes" id="UP000618445">
    <property type="component" value="Unassembled WGS sequence"/>
</dbReference>
<feature type="region of interest" description="Disordered" evidence="1">
    <location>
        <begin position="88"/>
        <end position="119"/>
    </location>
</feature>